<dbReference type="SUPFAM" id="SSF54106">
    <property type="entry name" value="LysM domain"/>
    <property type="match status" value="1"/>
</dbReference>
<dbReference type="Proteomes" id="UP001197795">
    <property type="component" value="Unassembled WGS sequence"/>
</dbReference>
<dbReference type="CDD" id="cd00118">
    <property type="entry name" value="LysM"/>
    <property type="match status" value="1"/>
</dbReference>
<protein>
    <submittedName>
        <fullName evidence="3">LysM peptidoglycan-binding domain-containing protein</fullName>
    </submittedName>
</protein>
<keyword evidence="4" id="KW-1185">Reference proteome</keyword>
<dbReference type="PROSITE" id="PS51782">
    <property type="entry name" value="LYSM"/>
    <property type="match status" value="1"/>
</dbReference>
<evidence type="ECO:0000259" key="2">
    <source>
        <dbReference type="PROSITE" id="PS51782"/>
    </source>
</evidence>
<evidence type="ECO:0000256" key="1">
    <source>
        <dbReference type="SAM" id="MobiDB-lite"/>
    </source>
</evidence>
<gene>
    <name evidence="3" type="ORF">LKD75_15885</name>
</gene>
<dbReference type="EMBL" id="JAJEPV010000055">
    <property type="protein sequence ID" value="MCC2121043.1"/>
    <property type="molecule type" value="Genomic_DNA"/>
</dbReference>
<feature type="compositionally biased region" description="Polar residues" evidence="1">
    <location>
        <begin position="306"/>
        <end position="327"/>
    </location>
</feature>
<accession>A0AAE3A4P2</accession>
<feature type="region of interest" description="Disordered" evidence="1">
    <location>
        <begin position="303"/>
        <end position="356"/>
    </location>
</feature>
<reference evidence="3 4" key="1">
    <citation type="submission" date="2021-10" db="EMBL/GenBank/DDBJ databases">
        <title>Anaerobic single-cell dispensing facilitates the cultivation of human gut bacteria.</title>
        <authorList>
            <person name="Afrizal A."/>
        </authorList>
    </citation>
    <scope>NUCLEOTIDE SEQUENCE [LARGE SCALE GENOMIC DNA]</scope>
    <source>
        <strain evidence="3 4">CLA-AA-H273</strain>
    </source>
</reference>
<proteinExistence type="predicted"/>
<feature type="domain" description="LysM" evidence="2">
    <location>
        <begin position="382"/>
        <end position="429"/>
    </location>
</feature>
<sequence>MELPKNITQIGEADKHCRIYVEDYVVSYIKQMNGMAQNKDIAIALYGRKTAEDGVAYLFAYGSAKLNFLQKPVRHLSQAQEQEIEKLRRKYFSEMTFLGYQILNGEMVEGFQICEQEICRYVSGYAQFYEKNDSMLAYMLENRGEEAAPEKVDQEKYEVVKKRQEERRQRQESGNAFRAAGHTENAPVEYRRAVENRRREPDNIIPMPTTGLRRMKMAAAGVFVLLCVMALALMRQESTGESLGETARQAMSNLMEQKLPDAVEEQSQISTLVAEDKLEDALRQENAAAGNTTGAAAETAMPEGTENASMDGTGNSAVDSTEENTGSVADGTSADSNVTKNTTDVTEATEQNTTQETIQDVTQTAEPAVAETPTVEAVAQPTHYTIQRGDTLIGISLRNYGSNSKVSEICSLNGIADPDDIKIGQEILLP</sequence>
<feature type="compositionally biased region" description="Low complexity" evidence="1">
    <location>
        <begin position="346"/>
        <end position="356"/>
    </location>
</feature>
<dbReference type="AlphaFoldDB" id="A0AAE3A4P2"/>
<evidence type="ECO:0000313" key="4">
    <source>
        <dbReference type="Proteomes" id="UP001197795"/>
    </source>
</evidence>
<comment type="caution">
    <text evidence="3">The sequence shown here is derived from an EMBL/GenBank/DDBJ whole genome shotgun (WGS) entry which is preliminary data.</text>
</comment>
<dbReference type="SMART" id="SM00257">
    <property type="entry name" value="LysM"/>
    <property type="match status" value="1"/>
</dbReference>
<organism evidence="3 4">
    <name type="scientific">Waltera acetigignens</name>
    <dbReference type="NCBI Taxonomy" id="2981769"/>
    <lineage>
        <taxon>Bacteria</taxon>
        <taxon>Bacillati</taxon>
        <taxon>Bacillota</taxon>
        <taxon>Clostridia</taxon>
        <taxon>Lachnospirales</taxon>
        <taxon>Lachnospiraceae</taxon>
        <taxon>Waltera</taxon>
    </lineage>
</organism>
<evidence type="ECO:0000313" key="3">
    <source>
        <dbReference type="EMBL" id="MCC2121043.1"/>
    </source>
</evidence>
<dbReference type="Pfam" id="PF01476">
    <property type="entry name" value="LysM"/>
    <property type="match status" value="1"/>
</dbReference>
<feature type="compositionally biased region" description="Polar residues" evidence="1">
    <location>
        <begin position="333"/>
        <end position="345"/>
    </location>
</feature>
<dbReference type="RefSeq" id="WP_227733865.1">
    <property type="nucleotide sequence ID" value="NZ_JAJEPV010000055.1"/>
</dbReference>
<dbReference type="InterPro" id="IPR018392">
    <property type="entry name" value="LysM"/>
</dbReference>
<dbReference type="Gene3D" id="3.10.350.10">
    <property type="entry name" value="LysM domain"/>
    <property type="match status" value="1"/>
</dbReference>
<dbReference type="InterPro" id="IPR036779">
    <property type="entry name" value="LysM_dom_sf"/>
</dbReference>
<name>A0AAE3A4P2_9FIRM</name>